<organism evidence="8 9">
    <name type="scientific">Pseudodesulfovibrio piezophilus (strain DSM 21447 / JCM 15486 / C1TLV30)</name>
    <name type="common">Desulfovibrio piezophilus</name>
    <dbReference type="NCBI Taxonomy" id="1322246"/>
    <lineage>
        <taxon>Bacteria</taxon>
        <taxon>Pseudomonadati</taxon>
        <taxon>Thermodesulfobacteriota</taxon>
        <taxon>Desulfovibrionia</taxon>
        <taxon>Desulfovibrionales</taxon>
        <taxon>Desulfovibrionaceae</taxon>
    </lineage>
</organism>
<dbReference type="InterPro" id="IPR000620">
    <property type="entry name" value="EamA_dom"/>
</dbReference>
<reference evidence="9" key="2">
    <citation type="journal article" date="2013" name="Stand. Genomic Sci.">
        <title>Complete genome sequence of Desulfocapsa sulfexigens, a marine deltaproteobacterium specialized in disproportionating inorganic sulfur compounds.</title>
        <authorList>
            <person name="Finster K.W."/>
            <person name="Kjeldsen K.U."/>
            <person name="Kube M."/>
            <person name="Reinhardt R."/>
            <person name="Mussmann M."/>
            <person name="Amann R."/>
            <person name="Schreiber L."/>
        </authorList>
    </citation>
    <scope>NUCLEOTIDE SEQUENCE [LARGE SCALE GENOMIC DNA]</scope>
    <source>
        <strain evidence="9">DSM 10523 / SB164P1</strain>
    </source>
</reference>
<dbReference type="Gene3D" id="1.10.3730.20">
    <property type="match status" value="2"/>
</dbReference>
<dbReference type="PANTHER" id="PTHR32322:SF18">
    <property type="entry name" value="S-ADENOSYLMETHIONINE_S-ADENOSYLHOMOCYSTEINE TRANSPORTER"/>
    <property type="match status" value="1"/>
</dbReference>
<feature type="domain" description="EamA" evidence="7">
    <location>
        <begin position="155"/>
        <end position="288"/>
    </location>
</feature>
<keyword evidence="4 6" id="KW-1133">Transmembrane helix</keyword>
<feature type="transmembrane region" description="Helical" evidence="6">
    <location>
        <begin position="154"/>
        <end position="172"/>
    </location>
</feature>
<feature type="transmembrane region" description="Helical" evidence="6">
    <location>
        <begin position="248"/>
        <end position="267"/>
    </location>
</feature>
<evidence type="ECO:0000256" key="4">
    <source>
        <dbReference type="ARBA" id="ARBA00022989"/>
    </source>
</evidence>
<keyword evidence="9" id="KW-1185">Reference proteome</keyword>
<dbReference type="PATRIC" id="fig|879567.3.peg.3601"/>
<protein>
    <recommendedName>
        <fullName evidence="7">EamA domain-containing protein</fullName>
    </recommendedName>
</protein>
<feature type="transmembrane region" description="Helical" evidence="6">
    <location>
        <begin position="273"/>
        <end position="291"/>
    </location>
</feature>
<accession>M1WYT2</accession>
<dbReference type="KEGG" id="dpi:BN4_20501"/>
<keyword evidence="2" id="KW-1003">Cell membrane</keyword>
<keyword evidence="5 6" id="KW-0472">Membrane</keyword>
<dbReference type="EMBL" id="FO203427">
    <property type="protein sequence ID" value="CCH50563.1"/>
    <property type="molecule type" value="Genomic_DNA"/>
</dbReference>
<feature type="transmembrane region" description="Helical" evidence="6">
    <location>
        <begin position="184"/>
        <end position="201"/>
    </location>
</feature>
<feature type="domain" description="EamA" evidence="7">
    <location>
        <begin position="11"/>
        <end position="141"/>
    </location>
</feature>
<dbReference type="Proteomes" id="UP000011724">
    <property type="component" value="Chromosome"/>
</dbReference>
<dbReference type="InterPro" id="IPR050638">
    <property type="entry name" value="AA-Vitamin_Transporters"/>
</dbReference>
<dbReference type="RefSeq" id="WP_015416605.1">
    <property type="nucleotide sequence ID" value="NC_020409.1"/>
</dbReference>
<feature type="transmembrane region" description="Helical" evidence="6">
    <location>
        <begin position="130"/>
        <end position="148"/>
    </location>
</feature>
<evidence type="ECO:0000256" key="6">
    <source>
        <dbReference type="SAM" id="Phobius"/>
    </source>
</evidence>
<feature type="transmembrane region" description="Helical" evidence="6">
    <location>
        <begin position="39"/>
        <end position="59"/>
    </location>
</feature>
<dbReference type="Pfam" id="PF00892">
    <property type="entry name" value="EamA"/>
    <property type="match status" value="2"/>
</dbReference>
<dbReference type="BioCyc" id="DPIE1322246:BN4_RS16755-MONOMER"/>
<dbReference type="eggNOG" id="COG0697">
    <property type="taxonomic scope" value="Bacteria"/>
</dbReference>
<evidence type="ECO:0000256" key="1">
    <source>
        <dbReference type="ARBA" id="ARBA00004651"/>
    </source>
</evidence>
<feature type="transmembrane region" description="Helical" evidence="6">
    <location>
        <begin position="98"/>
        <end position="118"/>
    </location>
</feature>
<feature type="transmembrane region" description="Helical" evidence="6">
    <location>
        <begin position="213"/>
        <end position="236"/>
    </location>
</feature>
<evidence type="ECO:0000256" key="2">
    <source>
        <dbReference type="ARBA" id="ARBA00022475"/>
    </source>
</evidence>
<dbReference type="GO" id="GO:0005886">
    <property type="term" value="C:plasma membrane"/>
    <property type="evidence" value="ECO:0007669"/>
    <property type="project" value="UniProtKB-SubCell"/>
</dbReference>
<dbReference type="STRING" id="1322246.BN4_20501"/>
<evidence type="ECO:0000313" key="9">
    <source>
        <dbReference type="Proteomes" id="UP000011724"/>
    </source>
</evidence>
<keyword evidence="3 6" id="KW-0812">Transmembrane</keyword>
<evidence type="ECO:0000256" key="5">
    <source>
        <dbReference type="ARBA" id="ARBA00023136"/>
    </source>
</evidence>
<evidence type="ECO:0000313" key="8">
    <source>
        <dbReference type="EMBL" id="CCH50563.1"/>
    </source>
</evidence>
<comment type="subcellular location">
    <subcellularLocation>
        <location evidence="1">Cell membrane</location>
        <topology evidence="1">Multi-pass membrane protein</topology>
    </subcellularLocation>
</comment>
<dbReference type="AlphaFoldDB" id="M1WYT2"/>
<dbReference type="SUPFAM" id="SSF103481">
    <property type="entry name" value="Multidrug resistance efflux transporter EmrE"/>
    <property type="match status" value="2"/>
</dbReference>
<reference evidence="8 9" key="1">
    <citation type="journal article" date="2013" name="PLoS ONE">
        <title>The first genomic and proteomic characterization of a deep-sea sulfate reducer: insights into the piezophilic lifestyle of Desulfovibrio piezophilus.</title>
        <authorList>
            <person name="Pradel N."/>
            <person name="Ji B."/>
            <person name="Gimenez G."/>
            <person name="Talla E."/>
            <person name="Lenoble P."/>
            <person name="Garel M."/>
            <person name="Tamburini C."/>
            <person name="Fourquet P."/>
            <person name="Lebrun R."/>
            <person name="Bertin P."/>
            <person name="Denis Y."/>
            <person name="Pophillat M."/>
            <person name="Barbe V."/>
            <person name="Ollivier B."/>
            <person name="Dolla A."/>
        </authorList>
    </citation>
    <scope>NUCLEOTIDE SEQUENCE [LARGE SCALE GENOMIC DNA]</scope>
    <source>
        <strain evidence="9">DSM 10523 / SB164P1</strain>
    </source>
</reference>
<dbReference type="InterPro" id="IPR037185">
    <property type="entry name" value="EmrE-like"/>
</dbReference>
<dbReference type="OrthoDB" id="5416392at2"/>
<dbReference type="PANTHER" id="PTHR32322">
    <property type="entry name" value="INNER MEMBRANE TRANSPORTER"/>
    <property type="match status" value="1"/>
</dbReference>
<sequence length="296" mass="32510">MTTSQGSARAFLALLAGVTLWASSFVALKIAFKHFDPMVVIFGRMFIASLCFLTVFKSLRHIDYQKGDWKRLLFMGVCEPGFYFVFEAMALSHTDASQAGMICALLPLLVAVAARFVLGERISRRTLTGFTLAIIGACTLSMAAETTSTASNPALGNFLEFMAMICATGYMITLKGLTPRYNPWFLTMIQAFIGSLFYFPLLFIPSTTLPTEFAIPGVLAIFYLGIFVTIAAYGLYNYGMSKTTANQASAFINLIPVITLFFGWFFLGERLNMVQYAASALVIAGVSISQGRRRKS</sequence>
<name>M1WYT2_PSEP2</name>
<evidence type="ECO:0000256" key="3">
    <source>
        <dbReference type="ARBA" id="ARBA00022692"/>
    </source>
</evidence>
<gene>
    <name evidence="8" type="ordered locus">BN4_20501</name>
</gene>
<evidence type="ECO:0000259" key="7">
    <source>
        <dbReference type="Pfam" id="PF00892"/>
    </source>
</evidence>
<dbReference type="HOGENOM" id="CLU_033863_4_1_7"/>
<proteinExistence type="predicted"/>